<proteinExistence type="inferred from homology"/>
<name>A0AAW1FTZ8_ZOAVI</name>
<dbReference type="SUPFAM" id="SSF52540">
    <property type="entry name" value="P-loop containing nucleoside triphosphate hydrolases"/>
    <property type="match status" value="1"/>
</dbReference>
<comment type="similarity">
    <text evidence="1">Belongs to the TRAFAC class TrmE-Era-EngA-EngB-Septin-like GTPase superfamily. AIG1/Toc34/Toc159-like paraseptin GTPase family. IAN subfamily.</text>
</comment>
<dbReference type="Pfam" id="PF04548">
    <property type="entry name" value="AIG1"/>
    <property type="match status" value="1"/>
</dbReference>
<evidence type="ECO:0000256" key="2">
    <source>
        <dbReference type="ARBA" id="ARBA00022741"/>
    </source>
</evidence>
<dbReference type="InterPro" id="IPR045058">
    <property type="entry name" value="GIMA/IAN/Toc"/>
</dbReference>
<evidence type="ECO:0000256" key="3">
    <source>
        <dbReference type="ARBA" id="ARBA00023134"/>
    </source>
</evidence>
<dbReference type="CDD" id="cd01852">
    <property type="entry name" value="AIG1"/>
    <property type="match status" value="1"/>
</dbReference>
<dbReference type="EMBL" id="JBCEZU010000023">
    <property type="protein sequence ID" value="KAK9538412.1"/>
    <property type="molecule type" value="Genomic_DNA"/>
</dbReference>
<evidence type="ECO:0000256" key="4">
    <source>
        <dbReference type="SAM" id="Coils"/>
    </source>
</evidence>
<dbReference type="InterPro" id="IPR006703">
    <property type="entry name" value="G_AIG1"/>
</dbReference>
<evidence type="ECO:0000259" key="5">
    <source>
        <dbReference type="PROSITE" id="PS51720"/>
    </source>
</evidence>
<evidence type="ECO:0000313" key="6">
    <source>
        <dbReference type="EMBL" id="KAK9538412.1"/>
    </source>
</evidence>
<keyword evidence="2" id="KW-0547">Nucleotide-binding</keyword>
<dbReference type="GO" id="GO:0005525">
    <property type="term" value="F:GTP binding"/>
    <property type="evidence" value="ECO:0007669"/>
    <property type="project" value="UniProtKB-KW"/>
</dbReference>
<evidence type="ECO:0000313" key="7">
    <source>
        <dbReference type="Proteomes" id="UP001488805"/>
    </source>
</evidence>
<dbReference type="PANTHER" id="PTHR10903:SF112">
    <property type="entry name" value="SI:CH211-113E8.5"/>
    <property type="match status" value="1"/>
</dbReference>
<feature type="coiled-coil region" evidence="4">
    <location>
        <begin position="223"/>
        <end position="306"/>
    </location>
</feature>
<evidence type="ECO:0000256" key="1">
    <source>
        <dbReference type="ARBA" id="ARBA00008535"/>
    </source>
</evidence>
<dbReference type="Gene3D" id="3.40.50.300">
    <property type="entry name" value="P-loop containing nucleotide triphosphate hydrolases"/>
    <property type="match status" value="1"/>
</dbReference>
<dbReference type="FunFam" id="3.40.50.300:FF:000366">
    <property type="entry name" value="GTPase, IMAP family member 2"/>
    <property type="match status" value="1"/>
</dbReference>
<keyword evidence="4" id="KW-0175">Coiled coil</keyword>
<dbReference type="InterPro" id="IPR027417">
    <property type="entry name" value="P-loop_NTPase"/>
</dbReference>
<organism evidence="6 7">
    <name type="scientific">Zoarces viviparus</name>
    <name type="common">Viviparous eelpout</name>
    <name type="synonym">Blennius viviparus</name>
    <dbReference type="NCBI Taxonomy" id="48416"/>
    <lineage>
        <taxon>Eukaryota</taxon>
        <taxon>Metazoa</taxon>
        <taxon>Chordata</taxon>
        <taxon>Craniata</taxon>
        <taxon>Vertebrata</taxon>
        <taxon>Euteleostomi</taxon>
        <taxon>Actinopterygii</taxon>
        <taxon>Neopterygii</taxon>
        <taxon>Teleostei</taxon>
        <taxon>Neoteleostei</taxon>
        <taxon>Acanthomorphata</taxon>
        <taxon>Eupercaria</taxon>
        <taxon>Perciformes</taxon>
        <taxon>Cottioidei</taxon>
        <taxon>Zoarcales</taxon>
        <taxon>Zoarcidae</taxon>
        <taxon>Zoarcinae</taxon>
        <taxon>Zoarces</taxon>
    </lineage>
</organism>
<keyword evidence="3" id="KW-0342">GTP-binding</keyword>
<dbReference type="AlphaFoldDB" id="A0AAW1FTZ8"/>
<sequence>MAVIVNENFYWCQLTYDSRTLIQTTYINNDEFRILMVGKTGVGKSATGNTILGKGIFESKFSARSLTTSCKKASGEVNGQKVSVIDSPGLFDTRTDAEKTCEQIVRCMYYASPGPHVFLVVIRLGRYTEEEMKTVQKIQKLFGDGADRYSMVLFTHGDLLDGKTIEEFLKDSEDLMELVDKCNGQYHVFNNKVEDQSQVSELINKIRNITGKNGGSHYTTEMFQRAEKAIKEEEQRILKEKEEKVCKEVEELMKKLEEKFELQMKEVKDDMEKQDKLRESRDREMKEELEKLRKQQEIQARREAEERAPLLQMFIEIILKVLHHFLFK</sequence>
<keyword evidence="7" id="KW-1185">Reference proteome</keyword>
<reference evidence="6 7" key="1">
    <citation type="journal article" date="2024" name="Genome Biol. Evol.">
        <title>Chromosome-level genome assembly of the viviparous eelpout Zoarces viviparus.</title>
        <authorList>
            <person name="Fuhrmann N."/>
            <person name="Brasseur M.V."/>
            <person name="Bakowski C.E."/>
            <person name="Podsiadlowski L."/>
            <person name="Prost S."/>
            <person name="Krehenwinkel H."/>
            <person name="Mayer C."/>
        </authorList>
    </citation>
    <scope>NUCLEOTIDE SEQUENCE [LARGE SCALE GENOMIC DNA]</scope>
    <source>
        <strain evidence="6">NO-MEL_2022_Ind0_liver</strain>
    </source>
</reference>
<accession>A0AAW1FTZ8</accession>
<feature type="domain" description="AIG1-type G" evidence="5">
    <location>
        <begin position="29"/>
        <end position="227"/>
    </location>
</feature>
<gene>
    <name evidence="6" type="ORF">VZT92_003583</name>
</gene>
<dbReference type="Proteomes" id="UP001488805">
    <property type="component" value="Unassembled WGS sequence"/>
</dbReference>
<comment type="caution">
    <text evidence="6">The sequence shown here is derived from an EMBL/GenBank/DDBJ whole genome shotgun (WGS) entry which is preliminary data.</text>
</comment>
<dbReference type="PANTHER" id="PTHR10903">
    <property type="entry name" value="GTPASE, IMAP FAMILY MEMBER-RELATED"/>
    <property type="match status" value="1"/>
</dbReference>
<dbReference type="PROSITE" id="PS51720">
    <property type="entry name" value="G_AIG1"/>
    <property type="match status" value="1"/>
</dbReference>
<protein>
    <recommendedName>
        <fullName evidence="5">AIG1-type G domain-containing protein</fullName>
    </recommendedName>
</protein>